<dbReference type="EMBL" id="JBBPHU010000001">
    <property type="protein sequence ID" value="KAK7524700.1"/>
    <property type="molecule type" value="Genomic_DNA"/>
</dbReference>
<reference evidence="3 4" key="1">
    <citation type="submission" date="2024-04" db="EMBL/GenBank/DDBJ databases">
        <title>Phyllosticta paracitricarpa is synonymous to the EU quarantine fungus P. citricarpa based on phylogenomic analyses.</title>
        <authorList>
            <consortium name="Lawrence Berkeley National Laboratory"/>
            <person name="Van Ingen-Buijs V.A."/>
            <person name="Van Westerhoven A.C."/>
            <person name="Haridas S."/>
            <person name="Skiadas P."/>
            <person name="Martin F."/>
            <person name="Groenewald J.Z."/>
            <person name="Crous P.W."/>
            <person name="Seidl M.F."/>
        </authorList>
    </citation>
    <scope>NUCLEOTIDE SEQUENCE [LARGE SCALE GENOMIC DNA]</scope>
    <source>
        <strain evidence="3 4">CBS 123371</strain>
    </source>
</reference>
<evidence type="ECO:0000313" key="3">
    <source>
        <dbReference type="EMBL" id="KAK7524700.1"/>
    </source>
</evidence>
<evidence type="ECO:0000313" key="4">
    <source>
        <dbReference type="Proteomes" id="UP001363622"/>
    </source>
</evidence>
<feature type="domain" description="F-box" evidence="2">
    <location>
        <begin position="32"/>
        <end position="69"/>
    </location>
</feature>
<dbReference type="PROSITE" id="PS50181">
    <property type="entry name" value="FBOX"/>
    <property type="match status" value="1"/>
</dbReference>
<feature type="region of interest" description="Disordered" evidence="1">
    <location>
        <begin position="1"/>
        <end position="25"/>
    </location>
</feature>
<gene>
    <name evidence="3" type="ORF">IWZ03DRAFT_367868</name>
</gene>
<name>A0ABR1L286_9PEZI</name>
<accession>A0ABR1L286</accession>
<sequence length="331" mass="37616">MSSAKRRRLNDSQPADTVPLHKAPGVHGQHGTLALGDFPAEILISINDHLPIESSLSLAATCKDLRRLLLPRIEQAARKGIDRTKIRLHPILKISDIPYCRPFLDYLKRDSFARAIEFERRNEGGPLRACSVCAKLHDACAFSATQLVLPPETRECGAVQGEVFRLCRHQGMAWNFPRNTREYGRYLTCTICGDGMFSYWNRRRHEGYISRTHGAVTIRVRWTLLMLEEGETITGKDVSNRLGQLCRKVCPHTVTQSDHFVNINNFKFENKIPSTDYITLFGCVERCTYPGCKTEFYLNRVAHEIELVVERDVGLMEDATDPAWLVQCGLL</sequence>
<organism evidence="3 4">
    <name type="scientific">Phyllosticta citriasiana</name>
    <dbReference type="NCBI Taxonomy" id="595635"/>
    <lineage>
        <taxon>Eukaryota</taxon>
        <taxon>Fungi</taxon>
        <taxon>Dikarya</taxon>
        <taxon>Ascomycota</taxon>
        <taxon>Pezizomycotina</taxon>
        <taxon>Dothideomycetes</taxon>
        <taxon>Dothideomycetes incertae sedis</taxon>
        <taxon>Botryosphaeriales</taxon>
        <taxon>Phyllostictaceae</taxon>
        <taxon>Phyllosticta</taxon>
    </lineage>
</organism>
<proteinExistence type="predicted"/>
<evidence type="ECO:0000256" key="1">
    <source>
        <dbReference type="SAM" id="MobiDB-lite"/>
    </source>
</evidence>
<protein>
    <recommendedName>
        <fullName evidence="2">F-box domain-containing protein</fullName>
    </recommendedName>
</protein>
<comment type="caution">
    <text evidence="3">The sequence shown here is derived from an EMBL/GenBank/DDBJ whole genome shotgun (WGS) entry which is preliminary data.</text>
</comment>
<dbReference type="InterPro" id="IPR001810">
    <property type="entry name" value="F-box_dom"/>
</dbReference>
<evidence type="ECO:0000259" key="2">
    <source>
        <dbReference type="PROSITE" id="PS50181"/>
    </source>
</evidence>
<keyword evidence="4" id="KW-1185">Reference proteome</keyword>
<dbReference type="Proteomes" id="UP001363622">
    <property type="component" value="Unassembled WGS sequence"/>
</dbReference>